<sequence>MTSLVVGGRGAIGSAVVDALRRDGETVHVLDRTDGVDAADPRQVRQFLDALPEAPTRVAHLAGSVGHGGLLDVSPEQWRQVLDDSLTSAYVVVRAVLPAMLAAGAGAIVLMSSVNGRHGGNALSGPAYAAAKAGVLALTRNIAKEFGGRGVRANAVAPGPVRSVMTERLSTRELSDLVSQVPLRRPAEPAEVAETIAFLLGERASYVNGATVDVNGGMWTG</sequence>
<proteinExistence type="inferred from homology"/>
<evidence type="ECO:0000256" key="2">
    <source>
        <dbReference type="ARBA" id="ARBA00023002"/>
    </source>
</evidence>
<dbReference type="PANTHER" id="PTHR42760">
    <property type="entry name" value="SHORT-CHAIN DEHYDROGENASES/REDUCTASES FAMILY MEMBER"/>
    <property type="match status" value="1"/>
</dbReference>
<dbReference type="RefSeq" id="WP_018786403.1">
    <property type="nucleotide sequence ID" value="NZ_FMCV01000006.1"/>
</dbReference>
<reference evidence="4" key="1">
    <citation type="submission" date="2016-06" db="EMBL/GenBank/DDBJ databases">
        <authorList>
            <person name="Varghese N."/>
        </authorList>
    </citation>
    <scope>NUCLEOTIDE SEQUENCE [LARGE SCALE GENOMIC DNA]</scope>
    <source>
        <strain evidence="4">DSM 45555</strain>
    </source>
</reference>
<gene>
    <name evidence="3" type="ORF">GA0070215_106166</name>
</gene>
<keyword evidence="4" id="KW-1185">Reference proteome</keyword>
<dbReference type="EMBL" id="FMCV01000006">
    <property type="protein sequence ID" value="SCF03906.1"/>
    <property type="molecule type" value="Genomic_DNA"/>
</dbReference>
<dbReference type="InterPro" id="IPR036291">
    <property type="entry name" value="NAD(P)-bd_dom_sf"/>
</dbReference>
<dbReference type="PRINTS" id="PR00081">
    <property type="entry name" value="GDHRDH"/>
</dbReference>
<dbReference type="Pfam" id="PF13561">
    <property type="entry name" value="adh_short_C2"/>
    <property type="match status" value="1"/>
</dbReference>
<accession>A0A1C4X610</accession>
<dbReference type="PROSITE" id="PS00061">
    <property type="entry name" value="ADH_SHORT"/>
    <property type="match status" value="1"/>
</dbReference>
<name>A0A1C4X610_9ACTN</name>
<dbReference type="Proteomes" id="UP000198551">
    <property type="component" value="Unassembled WGS sequence"/>
</dbReference>
<dbReference type="AlphaFoldDB" id="A0A1C4X610"/>
<dbReference type="GO" id="GO:0016616">
    <property type="term" value="F:oxidoreductase activity, acting on the CH-OH group of donors, NAD or NADP as acceptor"/>
    <property type="evidence" value="ECO:0007669"/>
    <property type="project" value="TreeGrafter"/>
</dbReference>
<dbReference type="InterPro" id="IPR020904">
    <property type="entry name" value="Sc_DH/Rdtase_CS"/>
</dbReference>
<dbReference type="PANTHER" id="PTHR42760:SF133">
    <property type="entry name" value="3-OXOACYL-[ACYL-CARRIER-PROTEIN] REDUCTASE"/>
    <property type="match status" value="1"/>
</dbReference>
<evidence type="ECO:0000313" key="3">
    <source>
        <dbReference type="EMBL" id="SCF03906.1"/>
    </source>
</evidence>
<protein>
    <submittedName>
        <fullName evidence="3">3-oxoacyl-[acyl-carrier protein] reductase</fullName>
    </submittedName>
</protein>
<keyword evidence="2" id="KW-0560">Oxidoreductase</keyword>
<evidence type="ECO:0000313" key="4">
    <source>
        <dbReference type="Proteomes" id="UP000198551"/>
    </source>
</evidence>
<dbReference type="PRINTS" id="PR00080">
    <property type="entry name" value="SDRFAMILY"/>
</dbReference>
<dbReference type="Gene3D" id="3.40.50.720">
    <property type="entry name" value="NAD(P)-binding Rossmann-like Domain"/>
    <property type="match status" value="1"/>
</dbReference>
<evidence type="ECO:0000256" key="1">
    <source>
        <dbReference type="ARBA" id="ARBA00006484"/>
    </source>
</evidence>
<dbReference type="InterPro" id="IPR002347">
    <property type="entry name" value="SDR_fam"/>
</dbReference>
<organism evidence="3 4">
    <name type="scientific">Micromonospora marina</name>
    <dbReference type="NCBI Taxonomy" id="307120"/>
    <lineage>
        <taxon>Bacteria</taxon>
        <taxon>Bacillati</taxon>
        <taxon>Actinomycetota</taxon>
        <taxon>Actinomycetes</taxon>
        <taxon>Micromonosporales</taxon>
        <taxon>Micromonosporaceae</taxon>
        <taxon>Micromonospora</taxon>
    </lineage>
</organism>
<comment type="similarity">
    <text evidence="1">Belongs to the short-chain dehydrogenases/reductases (SDR) family.</text>
</comment>
<dbReference type="SUPFAM" id="SSF51735">
    <property type="entry name" value="NAD(P)-binding Rossmann-fold domains"/>
    <property type="match status" value="1"/>
</dbReference>